<accession>A0A1A0W5C4</accession>
<evidence type="ECO:0000313" key="2">
    <source>
        <dbReference type="Proteomes" id="UP000094008"/>
    </source>
</evidence>
<sequence length="100" mass="11640">MQDIIIRLRSTEAWQDLFRSRSPASLLSTSMFVRYSISCEDSIISMVDDIEGRCAMWVVELNLAGHRFTRRVRTPHTPVRTITPRMLLRCSSQFLHDRVA</sequence>
<evidence type="ECO:0000313" key="1">
    <source>
        <dbReference type="EMBL" id="OBB91149.1"/>
    </source>
</evidence>
<comment type="caution">
    <text evidence="1">The sequence shown here is derived from an EMBL/GenBank/DDBJ whole genome shotgun (WGS) entry which is preliminary data.</text>
</comment>
<gene>
    <name evidence="1" type="ORF">A5779_24660</name>
</gene>
<name>A0A1A0W5C4_MYCPR</name>
<dbReference type="EMBL" id="LZSY01000087">
    <property type="protein sequence ID" value="OBB91149.1"/>
    <property type="molecule type" value="Genomic_DNA"/>
</dbReference>
<dbReference type="Proteomes" id="UP000094008">
    <property type="component" value="Unassembled WGS sequence"/>
</dbReference>
<reference evidence="2" key="1">
    <citation type="submission" date="2016-06" db="EMBL/GenBank/DDBJ databases">
        <authorList>
            <person name="Sutton G."/>
            <person name="Brinkac L."/>
            <person name="Sanka R."/>
            <person name="Adams M."/>
            <person name="Lau E."/>
            <person name="Mehaffy C."/>
            <person name="Tameris M."/>
            <person name="Hatherill M."/>
            <person name="Hanekom W."/>
            <person name="Mahomed H."/>
            <person name="Mcshane H."/>
        </authorList>
    </citation>
    <scope>NUCLEOTIDE SEQUENCE [LARGE SCALE GENOMIC DNA]</scope>
    <source>
        <strain evidence="2">852002-10433_SCH5171157</strain>
    </source>
</reference>
<proteinExistence type="predicted"/>
<protein>
    <submittedName>
        <fullName evidence="1">Uncharacterized protein</fullName>
    </submittedName>
</protein>
<organism evidence="1 2">
    <name type="scientific">Mycolicibacterium peregrinum</name>
    <name type="common">Mycobacterium peregrinum</name>
    <dbReference type="NCBI Taxonomy" id="43304"/>
    <lineage>
        <taxon>Bacteria</taxon>
        <taxon>Bacillati</taxon>
        <taxon>Actinomycetota</taxon>
        <taxon>Actinomycetes</taxon>
        <taxon>Mycobacteriales</taxon>
        <taxon>Mycobacteriaceae</taxon>
        <taxon>Mycolicibacterium</taxon>
    </lineage>
</organism>
<dbReference type="AlphaFoldDB" id="A0A1A0W5C4"/>